<dbReference type="PANTHER" id="PTHR43124">
    <property type="entry name" value="PURINE EFFLUX PUMP PBUE"/>
    <property type="match status" value="1"/>
</dbReference>
<evidence type="ECO:0000313" key="9">
    <source>
        <dbReference type="Proteomes" id="UP000254260"/>
    </source>
</evidence>
<feature type="transmembrane region" description="Helical" evidence="6">
    <location>
        <begin position="275"/>
        <end position="293"/>
    </location>
</feature>
<dbReference type="Proteomes" id="UP000254260">
    <property type="component" value="Unassembled WGS sequence"/>
</dbReference>
<feature type="transmembrane region" description="Helical" evidence="6">
    <location>
        <begin position="299"/>
        <end position="315"/>
    </location>
</feature>
<organism evidence="8 9">
    <name type="scientific">Ectopseudomonas mendocina</name>
    <name type="common">Pseudomonas mendocina</name>
    <dbReference type="NCBI Taxonomy" id="300"/>
    <lineage>
        <taxon>Bacteria</taxon>
        <taxon>Pseudomonadati</taxon>
        <taxon>Pseudomonadota</taxon>
        <taxon>Gammaproteobacteria</taxon>
        <taxon>Pseudomonadales</taxon>
        <taxon>Pseudomonadaceae</taxon>
        <taxon>Ectopseudomonas</taxon>
    </lineage>
</organism>
<dbReference type="AlphaFoldDB" id="A0A379IS80"/>
<dbReference type="InterPro" id="IPR050189">
    <property type="entry name" value="MFS_Efflux_Transporters"/>
</dbReference>
<dbReference type="EMBL" id="UGUU01000001">
    <property type="protein sequence ID" value="SUD39159.1"/>
    <property type="molecule type" value="Genomic_DNA"/>
</dbReference>
<dbReference type="OrthoDB" id="7029536at2"/>
<dbReference type="SUPFAM" id="SSF103473">
    <property type="entry name" value="MFS general substrate transporter"/>
    <property type="match status" value="1"/>
</dbReference>
<feature type="transmembrane region" description="Helical" evidence="6">
    <location>
        <begin position="166"/>
        <end position="186"/>
    </location>
</feature>
<dbReference type="InterPro" id="IPR036259">
    <property type="entry name" value="MFS_trans_sf"/>
</dbReference>
<feature type="transmembrane region" description="Helical" evidence="6">
    <location>
        <begin position="12"/>
        <end position="34"/>
    </location>
</feature>
<dbReference type="GO" id="GO:0022857">
    <property type="term" value="F:transmembrane transporter activity"/>
    <property type="evidence" value="ECO:0007669"/>
    <property type="project" value="InterPro"/>
</dbReference>
<dbReference type="Gene3D" id="1.20.1250.20">
    <property type="entry name" value="MFS general substrate transporter like domains"/>
    <property type="match status" value="1"/>
</dbReference>
<dbReference type="Pfam" id="PF07690">
    <property type="entry name" value="MFS_1"/>
    <property type="match status" value="2"/>
</dbReference>
<accession>A0A379IS80</accession>
<evidence type="ECO:0000259" key="7">
    <source>
        <dbReference type="PROSITE" id="PS50850"/>
    </source>
</evidence>
<evidence type="ECO:0000256" key="4">
    <source>
        <dbReference type="ARBA" id="ARBA00022989"/>
    </source>
</evidence>
<dbReference type="GO" id="GO:0005886">
    <property type="term" value="C:plasma membrane"/>
    <property type="evidence" value="ECO:0007669"/>
    <property type="project" value="UniProtKB-SubCell"/>
</dbReference>
<comment type="subcellular location">
    <subcellularLocation>
        <location evidence="1">Cell membrane</location>
        <topology evidence="1">Multi-pass membrane protein</topology>
    </subcellularLocation>
</comment>
<keyword evidence="5 6" id="KW-0472">Membrane</keyword>
<gene>
    <name evidence="8" type="primary">ydhP_1</name>
    <name evidence="8" type="ORF">NCTC10899_01963</name>
</gene>
<evidence type="ECO:0000256" key="1">
    <source>
        <dbReference type="ARBA" id="ARBA00004651"/>
    </source>
</evidence>
<evidence type="ECO:0000256" key="2">
    <source>
        <dbReference type="ARBA" id="ARBA00022475"/>
    </source>
</evidence>
<dbReference type="InterPro" id="IPR020846">
    <property type="entry name" value="MFS_dom"/>
</dbReference>
<evidence type="ECO:0000313" key="8">
    <source>
        <dbReference type="EMBL" id="SUD39159.1"/>
    </source>
</evidence>
<feature type="domain" description="Major facilitator superfamily (MFS) profile" evidence="7">
    <location>
        <begin position="12"/>
        <end position="385"/>
    </location>
</feature>
<feature type="transmembrane region" description="Helical" evidence="6">
    <location>
        <begin position="331"/>
        <end position="355"/>
    </location>
</feature>
<proteinExistence type="predicted"/>
<evidence type="ECO:0000256" key="3">
    <source>
        <dbReference type="ARBA" id="ARBA00022692"/>
    </source>
</evidence>
<protein>
    <submittedName>
        <fullName evidence="8">Major facilitator superfamily protein</fullName>
    </submittedName>
</protein>
<feature type="transmembrane region" description="Helical" evidence="6">
    <location>
        <begin position="361"/>
        <end position="379"/>
    </location>
</feature>
<dbReference type="PANTHER" id="PTHR43124:SF10">
    <property type="entry name" value="PURINE EFFLUX PUMP PBUE"/>
    <property type="match status" value="1"/>
</dbReference>
<feature type="transmembrane region" description="Helical" evidence="6">
    <location>
        <begin position="245"/>
        <end position="263"/>
    </location>
</feature>
<sequence length="396" mass="41127">MHSPITAPDRLALRLLSLAYFVQAVGALSVVGSLEAISAAWALSSAQSALLITVFGITFALAAPLLQMTLGHLRRRAQVLLGLSIFSAAALLFAAAPDYQTLLASRVLMGLGAGFIGPVLGALGSNLVTREQQGSAIAIVLLGLSVAGLAGMPISAWIAHEFGARSLFFGIGASGLLITAMIFIWVPDRVAGQRAAPADVLALLTGATSLSAFLVVFFVTTGVFTTYAFLAPIIGNDFHGSAGDITLALTVLGVAGVLGNLLVTRLALRVSAERLLLIGIGLLALDLLGLAVMPRQLGGLLLALVIWALATDIVWPSQQRRIVELMPEQRGIALALTASFMFAGIGSGSAVAAWLYPVVGYKGLLLASLLFLLLAFVSLRVSEWRARVQVVAPGLS</sequence>
<feature type="transmembrane region" description="Helical" evidence="6">
    <location>
        <begin position="198"/>
        <end position="225"/>
    </location>
</feature>
<feature type="transmembrane region" description="Helical" evidence="6">
    <location>
        <begin position="78"/>
        <end position="97"/>
    </location>
</feature>
<keyword evidence="2" id="KW-1003">Cell membrane</keyword>
<evidence type="ECO:0000256" key="6">
    <source>
        <dbReference type="SAM" id="Phobius"/>
    </source>
</evidence>
<feature type="transmembrane region" description="Helical" evidence="6">
    <location>
        <begin position="46"/>
        <end position="66"/>
    </location>
</feature>
<name>A0A379IS80_ECTME</name>
<evidence type="ECO:0000256" key="5">
    <source>
        <dbReference type="ARBA" id="ARBA00023136"/>
    </source>
</evidence>
<feature type="transmembrane region" description="Helical" evidence="6">
    <location>
        <begin position="136"/>
        <end position="160"/>
    </location>
</feature>
<keyword evidence="4 6" id="KW-1133">Transmembrane helix</keyword>
<dbReference type="PROSITE" id="PS50850">
    <property type="entry name" value="MFS"/>
    <property type="match status" value="1"/>
</dbReference>
<reference evidence="8 9" key="1">
    <citation type="submission" date="2018-06" db="EMBL/GenBank/DDBJ databases">
        <authorList>
            <consortium name="Pathogen Informatics"/>
            <person name="Doyle S."/>
        </authorList>
    </citation>
    <scope>NUCLEOTIDE SEQUENCE [LARGE SCALE GENOMIC DNA]</scope>
    <source>
        <strain evidence="8 9">NCTC10899</strain>
    </source>
</reference>
<feature type="transmembrane region" description="Helical" evidence="6">
    <location>
        <begin position="103"/>
        <end position="124"/>
    </location>
</feature>
<keyword evidence="3 6" id="KW-0812">Transmembrane</keyword>
<dbReference type="InterPro" id="IPR011701">
    <property type="entry name" value="MFS"/>
</dbReference>
<dbReference type="RefSeq" id="WP_115291015.1">
    <property type="nucleotide sequence ID" value="NZ_UGUU01000001.1"/>
</dbReference>